<proteinExistence type="inferred from homology"/>
<sequence>MSKVFSNISARSTVLMQRISYQQMTVVLRLILGVAAIAVAPQSWAELDRSNLTLQQAIEKVQSYQQSQGIWQTQQQIAEANLKQSKLWSNPSLSIEQSGFSKDDDKELAFAVSQPLDVFGKRRATYQMAKLAQNQSELNQRIYSAQLNLVVKYLWSQLAVFELERDVVIEQLQVSQENLDALQKRYQAGSVAQVDVDRVRMTHEENQRLYHQADLQLQVATQQLSNLWGDADKKIKIGLNTRSLWPSSSASQVQEYLAENLVEKTRQLKVLEAKATVDYLKAAARPNPTLDVTMTNTRTPQDTNDNKLAVGVSIPLNIFNRNQYGIKIAQAKQDLLSQQQQFYLKQNALEIGTLLTDLQGLELQFKQVDQTQIPLAINVRKKTLQGFTAGKFAVSDVQQATMQLQDVRLRKVQLLKDAWARAIQAESLSLGIEPSQVMAKDALSQINQSMWQETQALPVIGGGS</sequence>
<dbReference type="OrthoDB" id="6716807at2"/>
<evidence type="ECO:0000313" key="3">
    <source>
        <dbReference type="Proteomes" id="UP000294963"/>
    </source>
</evidence>
<comment type="similarity">
    <text evidence="1">Belongs to the outer membrane factor (OMF) (TC 1.B.17) family.</text>
</comment>
<name>A0A4R1Y916_ACICA</name>
<protein>
    <submittedName>
        <fullName evidence="2">Cobalt-zinc-cadmium efflux system outer membrane protein</fullName>
    </submittedName>
</protein>
<comment type="caution">
    <text evidence="2">The sequence shown here is derived from an EMBL/GenBank/DDBJ whole genome shotgun (WGS) entry which is preliminary data.</text>
</comment>
<evidence type="ECO:0000313" key="2">
    <source>
        <dbReference type="EMBL" id="TCM69103.1"/>
    </source>
</evidence>
<organism evidence="2 3">
    <name type="scientific">Acinetobacter calcoaceticus</name>
    <dbReference type="NCBI Taxonomy" id="471"/>
    <lineage>
        <taxon>Bacteria</taxon>
        <taxon>Pseudomonadati</taxon>
        <taxon>Pseudomonadota</taxon>
        <taxon>Gammaproteobacteria</taxon>
        <taxon>Moraxellales</taxon>
        <taxon>Moraxellaceae</taxon>
        <taxon>Acinetobacter</taxon>
        <taxon>Acinetobacter calcoaceticus/baumannii complex</taxon>
    </lineage>
</organism>
<dbReference type="SUPFAM" id="SSF56954">
    <property type="entry name" value="Outer membrane efflux proteins (OEP)"/>
    <property type="match status" value="1"/>
</dbReference>
<reference evidence="2 3" key="1">
    <citation type="submission" date="2019-03" db="EMBL/GenBank/DDBJ databases">
        <title>Genomic analyses of the natural microbiome of Caenorhabditis elegans.</title>
        <authorList>
            <person name="Samuel B."/>
        </authorList>
    </citation>
    <scope>NUCLEOTIDE SEQUENCE [LARGE SCALE GENOMIC DNA]</scope>
    <source>
        <strain evidence="2 3">JUb89</strain>
    </source>
</reference>
<dbReference type="AlphaFoldDB" id="A0A4R1Y916"/>
<dbReference type="Proteomes" id="UP000294963">
    <property type="component" value="Unassembled WGS sequence"/>
</dbReference>
<dbReference type="PANTHER" id="PTHR30203">
    <property type="entry name" value="OUTER MEMBRANE CATION EFFLUX PROTEIN"/>
    <property type="match status" value="1"/>
</dbReference>
<keyword evidence="3" id="KW-1185">Reference proteome</keyword>
<gene>
    <name evidence="2" type="ORF">EC844_10346</name>
</gene>
<dbReference type="Pfam" id="PF02321">
    <property type="entry name" value="OEP"/>
    <property type="match status" value="1"/>
</dbReference>
<evidence type="ECO:0000256" key="1">
    <source>
        <dbReference type="ARBA" id="ARBA00007613"/>
    </source>
</evidence>
<dbReference type="EMBL" id="SLVJ01000003">
    <property type="protein sequence ID" value="TCM69103.1"/>
    <property type="molecule type" value="Genomic_DNA"/>
</dbReference>
<dbReference type="InterPro" id="IPR010131">
    <property type="entry name" value="MdtP/NodT-like"/>
</dbReference>
<dbReference type="Gene3D" id="1.20.1600.10">
    <property type="entry name" value="Outer membrane efflux proteins (OEP)"/>
    <property type="match status" value="1"/>
</dbReference>
<accession>A0A4R1Y916</accession>
<dbReference type="GO" id="GO:0015562">
    <property type="term" value="F:efflux transmembrane transporter activity"/>
    <property type="evidence" value="ECO:0007669"/>
    <property type="project" value="InterPro"/>
</dbReference>
<dbReference type="InterPro" id="IPR003423">
    <property type="entry name" value="OMP_efflux"/>
</dbReference>